<keyword evidence="2" id="KW-1185">Reference proteome</keyword>
<protein>
    <submittedName>
        <fullName evidence="1">Uncharacterized protein</fullName>
    </submittedName>
</protein>
<accession>A0ABR2HDV4</accession>
<reference evidence="1 2" key="1">
    <citation type="submission" date="2024-04" db="EMBL/GenBank/DDBJ databases">
        <title>Tritrichomonas musculus Genome.</title>
        <authorList>
            <person name="Alves-Ferreira E."/>
            <person name="Grigg M."/>
            <person name="Lorenzi H."/>
            <person name="Galac M."/>
        </authorList>
    </citation>
    <scope>NUCLEOTIDE SEQUENCE [LARGE SCALE GENOMIC DNA]</scope>
    <source>
        <strain evidence="1 2">EAF2021</strain>
    </source>
</reference>
<dbReference type="EMBL" id="JAPFFF010000031">
    <property type="protein sequence ID" value="KAK8845186.1"/>
    <property type="molecule type" value="Genomic_DNA"/>
</dbReference>
<organism evidence="1 2">
    <name type="scientific">Tritrichomonas musculus</name>
    <dbReference type="NCBI Taxonomy" id="1915356"/>
    <lineage>
        <taxon>Eukaryota</taxon>
        <taxon>Metamonada</taxon>
        <taxon>Parabasalia</taxon>
        <taxon>Tritrichomonadida</taxon>
        <taxon>Tritrichomonadidae</taxon>
        <taxon>Tritrichomonas</taxon>
    </lineage>
</organism>
<evidence type="ECO:0000313" key="1">
    <source>
        <dbReference type="EMBL" id="KAK8845186.1"/>
    </source>
</evidence>
<proteinExistence type="predicted"/>
<sequence length="85" mass="10247">MSTWQEQAATDGISNTYLEYYKLRNAYIATDNEICHEISLLEQRPFLTDDEEEYRRSLYQRIQENKIEFMEIDDAISEMEEILNK</sequence>
<comment type="caution">
    <text evidence="1">The sequence shown here is derived from an EMBL/GenBank/DDBJ whole genome shotgun (WGS) entry which is preliminary data.</text>
</comment>
<gene>
    <name evidence="1" type="ORF">M9Y10_021368</name>
</gene>
<name>A0ABR2HDV4_9EUKA</name>
<evidence type="ECO:0000313" key="2">
    <source>
        <dbReference type="Proteomes" id="UP001470230"/>
    </source>
</evidence>
<dbReference type="Proteomes" id="UP001470230">
    <property type="component" value="Unassembled WGS sequence"/>
</dbReference>